<dbReference type="Proteomes" id="UP001163850">
    <property type="component" value="Unassembled WGS sequence"/>
</dbReference>
<keyword evidence="3" id="KW-1185">Reference proteome</keyword>
<gene>
    <name evidence="1" type="ORF">DFH05DRAFT_1532175</name>
    <name evidence="2" type="ORF">F5890DRAFT_1403202</name>
</gene>
<proteinExistence type="predicted"/>
<organism evidence="1 3">
    <name type="scientific">Lentinula detonsa</name>
    <dbReference type="NCBI Taxonomy" id="2804962"/>
    <lineage>
        <taxon>Eukaryota</taxon>
        <taxon>Fungi</taxon>
        <taxon>Dikarya</taxon>
        <taxon>Basidiomycota</taxon>
        <taxon>Agaricomycotina</taxon>
        <taxon>Agaricomycetes</taxon>
        <taxon>Agaricomycetidae</taxon>
        <taxon>Agaricales</taxon>
        <taxon>Marasmiineae</taxon>
        <taxon>Omphalotaceae</taxon>
        <taxon>Lentinula</taxon>
    </lineage>
</organism>
<dbReference type="PANTHER" id="PTHR47345:SF1">
    <property type="entry name" value="CUT9-INTERACTING PROTEIN SCN1"/>
    <property type="match status" value="1"/>
</dbReference>
<dbReference type="Gene3D" id="3.20.20.140">
    <property type="entry name" value="Metal-dependent hydrolases"/>
    <property type="match status" value="1"/>
</dbReference>
<accession>A0A9W8U301</accession>
<reference evidence="1 3" key="3">
    <citation type="journal article" date="2023" name="Proc. Natl. Acad. Sci. U.S.A.">
        <title>A global phylogenomic analysis of the shiitake genus Lentinula.</title>
        <authorList>
            <person name="Sierra-Patev S."/>
            <person name="Min B."/>
            <person name="Naranjo-Ortiz M."/>
            <person name="Looney B."/>
            <person name="Konkel Z."/>
            <person name="Slot J.C."/>
            <person name="Sakamoto Y."/>
            <person name="Steenwyk J.L."/>
            <person name="Rokas A."/>
            <person name="Carro J."/>
            <person name="Camarero S."/>
            <person name="Ferreira P."/>
            <person name="Molpeceres G."/>
            <person name="Ruiz-Duenas F.J."/>
            <person name="Serrano A."/>
            <person name="Henrissat B."/>
            <person name="Drula E."/>
            <person name="Hughes K.W."/>
            <person name="Mata J.L."/>
            <person name="Ishikawa N.K."/>
            <person name="Vargas-Isla R."/>
            <person name="Ushijima S."/>
            <person name="Smith C.A."/>
            <person name="Donoghue J."/>
            <person name="Ahrendt S."/>
            <person name="Andreopoulos W."/>
            <person name="He G."/>
            <person name="LaButti K."/>
            <person name="Lipzen A."/>
            <person name="Ng V."/>
            <person name="Riley R."/>
            <person name="Sandor L."/>
            <person name="Barry K."/>
            <person name="Martinez A.T."/>
            <person name="Xiao Y."/>
            <person name="Gibbons J.G."/>
            <person name="Terashima K."/>
            <person name="Grigoriev I.V."/>
            <person name="Hibbett D."/>
        </authorList>
    </citation>
    <scope>NUCLEOTIDE SEQUENCE [LARGE SCALE GENOMIC DNA]</scope>
    <source>
        <strain evidence="1 3">TFB7810</strain>
    </source>
</reference>
<accession>A0AA38Q6P5</accession>
<evidence type="ECO:0000313" key="3">
    <source>
        <dbReference type="Proteomes" id="UP001142393"/>
    </source>
</evidence>
<dbReference type="EMBL" id="MU801909">
    <property type="protein sequence ID" value="KAJ3988438.1"/>
    <property type="molecule type" value="Genomic_DNA"/>
</dbReference>
<dbReference type="InterPro" id="IPR053044">
    <property type="entry name" value="Metallo-hydrolase/TatD-type"/>
</dbReference>
<dbReference type="Pfam" id="PF01026">
    <property type="entry name" value="TatD_DNase"/>
    <property type="match status" value="1"/>
</dbReference>
<dbReference type="EMBL" id="JANVFU010000001">
    <property type="protein sequence ID" value="KAJ3750831.1"/>
    <property type="molecule type" value="Genomic_DNA"/>
</dbReference>
<protein>
    <submittedName>
        <fullName evidence="1">TatD DNase family Scn1</fullName>
    </submittedName>
</protein>
<dbReference type="InterPro" id="IPR032466">
    <property type="entry name" value="Metal_Hydrolase"/>
</dbReference>
<reference evidence="2" key="1">
    <citation type="submission" date="2022-08" db="EMBL/GenBank/DDBJ databases">
        <authorList>
            <consortium name="DOE Joint Genome Institute"/>
            <person name="Min B."/>
            <person name="Riley R."/>
            <person name="Sierra-Patev S."/>
            <person name="Naranjo-Ortiz M."/>
            <person name="Looney B."/>
            <person name="Konkel Z."/>
            <person name="Slot J.C."/>
            <person name="Sakamoto Y."/>
            <person name="Steenwyk J.L."/>
            <person name="Rokas A."/>
            <person name="Carro J."/>
            <person name="Camarero S."/>
            <person name="Ferreira P."/>
            <person name="Molpeceres G."/>
            <person name="Ruiz-Duenas F.J."/>
            <person name="Serrano A."/>
            <person name="Henrissat B."/>
            <person name="Drula E."/>
            <person name="Hughes K.W."/>
            <person name="Mata J.L."/>
            <person name="Ishikawa N.K."/>
            <person name="Vargas-Isla R."/>
            <person name="Ushijima S."/>
            <person name="Smith C.A."/>
            <person name="Ahrendt S."/>
            <person name="Andreopoulos W."/>
            <person name="He G."/>
            <person name="Labutti K."/>
            <person name="Lipzen A."/>
            <person name="Ng V."/>
            <person name="Sandor L."/>
            <person name="Barry K."/>
            <person name="Martinez A.T."/>
            <person name="Xiao Y."/>
            <person name="Gibbons J.G."/>
            <person name="Terashima K."/>
            <person name="Hibbett D.S."/>
            <person name="Grigoriev I.V."/>
        </authorList>
    </citation>
    <scope>NUCLEOTIDE SEQUENCE</scope>
    <source>
        <strain evidence="2">TFB7829</strain>
    </source>
</reference>
<comment type="caution">
    <text evidence="1">The sequence shown here is derived from an EMBL/GenBank/DDBJ whole genome shotgun (WGS) entry which is preliminary data.</text>
</comment>
<dbReference type="InterPro" id="IPR001130">
    <property type="entry name" value="TatD-like"/>
</dbReference>
<dbReference type="GO" id="GO:0016788">
    <property type="term" value="F:hydrolase activity, acting on ester bonds"/>
    <property type="evidence" value="ECO:0007669"/>
    <property type="project" value="InterPro"/>
</dbReference>
<sequence>MSSTELPSSEILRHLVDVHCHPTDAPSISHASMEKLGITICAMSSKASDQSLVYNLAKSYPKKVIPCFGYHPWFSHLICLRGNVSKEDHYRELFYVSQSDEDLETLNTLLNILPAPIPLDDVIMELRQNFRDFPDAMLGEVGLDRAFRIPFDYDASPRKLTPFTVPINHQVAILQAQMDLAVELGRNISLHSVKAHQPTMELLARMEIQHGVDSWNRISLDLHSCGFSPEMLKDIQRRYPNAFLSLSTVINGRSPNHISLIKVCDPLRILVESDYNDVDMCTEQTWDMVRTVADVKGWPIETEWNEDNDHSSERGTVRRLEENWLRFKAGHHSAKRKK</sequence>
<evidence type="ECO:0000313" key="1">
    <source>
        <dbReference type="EMBL" id="KAJ3750831.1"/>
    </source>
</evidence>
<dbReference type="Proteomes" id="UP001142393">
    <property type="component" value="Unassembled WGS sequence"/>
</dbReference>
<reference evidence="1" key="2">
    <citation type="submission" date="2022-08" db="EMBL/GenBank/DDBJ databases">
        <authorList>
            <consortium name="DOE Joint Genome Institute"/>
            <person name="Min B."/>
            <person name="Sierra-Patev S."/>
            <person name="Naranjo-Ortiz M."/>
            <person name="Looney B."/>
            <person name="Konkel Z."/>
            <person name="Slot J.C."/>
            <person name="Sakamoto Y."/>
            <person name="Steenwyk J.L."/>
            <person name="Rokas A."/>
            <person name="Carro J."/>
            <person name="Camarero S."/>
            <person name="Ferreira P."/>
            <person name="Molpeceres G."/>
            <person name="Ruiz-duenas F.J."/>
            <person name="Serrano A."/>
            <person name="Henrissat B."/>
            <person name="Drula E."/>
            <person name="Hughes K.W."/>
            <person name="Mata J.L."/>
            <person name="Ishikawa N.K."/>
            <person name="Vargas-Isla R."/>
            <person name="Ushijima S."/>
            <person name="Smith C.A."/>
            <person name="Ahrendt S."/>
            <person name="Andreopoulos W."/>
            <person name="He G."/>
            <person name="LaButti K."/>
            <person name="Lipzen A."/>
            <person name="Ng V."/>
            <person name="Riley R."/>
            <person name="Sandor L."/>
            <person name="Barry K."/>
            <person name="Martinez A.T."/>
            <person name="Xiao Y."/>
            <person name="Gibbons J.G."/>
            <person name="Terashima K."/>
            <person name="Hibbett D.S."/>
            <person name="Grigoriev I.V."/>
        </authorList>
    </citation>
    <scope>NUCLEOTIDE SEQUENCE</scope>
    <source>
        <strain evidence="1">TFB7810</strain>
    </source>
</reference>
<name>A0A9W8U301_9AGAR</name>
<dbReference type="SUPFAM" id="SSF51556">
    <property type="entry name" value="Metallo-dependent hydrolases"/>
    <property type="match status" value="1"/>
</dbReference>
<dbReference type="AlphaFoldDB" id="A0A9W8U301"/>
<evidence type="ECO:0000313" key="2">
    <source>
        <dbReference type="EMBL" id="KAJ3988438.1"/>
    </source>
</evidence>
<dbReference type="PANTHER" id="PTHR47345">
    <property type="entry name" value="CUT9-INTERACTING PROTEIN SCN1"/>
    <property type="match status" value="1"/>
</dbReference>